<keyword evidence="10" id="KW-1185">Reference proteome</keyword>
<evidence type="ECO:0000259" key="8">
    <source>
        <dbReference type="Pfam" id="PF04085"/>
    </source>
</evidence>
<reference evidence="9 10" key="1">
    <citation type="submission" date="2019-07" db="EMBL/GenBank/DDBJ databases">
        <title>Whole genome shotgun sequence of Cerasibacillus quisquiliarum NBRC 102429.</title>
        <authorList>
            <person name="Hosoyama A."/>
            <person name="Uohara A."/>
            <person name="Ohji S."/>
            <person name="Ichikawa N."/>
        </authorList>
    </citation>
    <scope>NUCLEOTIDE SEQUENCE [LARGE SCALE GENOMIC DNA]</scope>
    <source>
        <strain evidence="9 10">NBRC 102429</strain>
    </source>
</reference>
<dbReference type="NCBIfam" id="TIGR00219">
    <property type="entry name" value="mreC"/>
    <property type="match status" value="1"/>
</dbReference>
<dbReference type="Gene3D" id="2.40.10.350">
    <property type="entry name" value="Rod shape-determining protein MreC, domain 2"/>
    <property type="match status" value="1"/>
</dbReference>
<name>A0A511UXQ8_9BACI</name>
<dbReference type="PANTHER" id="PTHR34138:SF1">
    <property type="entry name" value="CELL SHAPE-DETERMINING PROTEIN MREC"/>
    <property type="match status" value="1"/>
</dbReference>
<feature type="coiled-coil region" evidence="6">
    <location>
        <begin position="68"/>
        <end position="112"/>
    </location>
</feature>
<evidence type="ECO:0000256" key="7">
    <source>
        <dbReference type="SAM" id="Phobius"/>
    </source>
</evidence>
<proteinExistence type="inferred from homology"/>
<organism evidence="9 10">
    <name type="scientific">Cerasibacillus quisquiliarum</name>
    <dbReference type="NCBI Taxonomy" id="227865"/>
    <lineage>
        <taxon>Bacteria</taxon>
        <taxon>Bacillati</taxon>
        <taxon>Bacillota</taxon>
        <taxon>Bacilli</taxon>
        <taxon>Bacillales</taxon>
        <taxon>Bacillaceae</taxon>
        <taxon>Cerasibacillus</taxon>
    </lineage>
</organism>
<dbReference type="Proteomes" id="UP000321491">
    <property type="component" value="Unassembled WGS sequence"/>
</dbReference>
<dbReference type="PIRSF" id="PIRSF038471">
    <property type="entry name" value="MreC"/>
    <property type="match status" value="1"/>
</dbReference>
<dbReference type="InterPro" id="IPR055342">
    <property type="entry name" value="MreC_beta-barrel_core"/>
</dbReference>
<evidence type="ECO:0000256" key="1">
    <source>
        <dbReference type="ARBA" id="ARBA00009369"/>
    </source>
</evidence>
<dbReference type="GO" id="GO:0005886">
    <property type="term" value="C:plasma membrane"/>
    <property type="evidence" value="ECO:0007669"/>
    <property type="project" value="TreeGrafter"/>
</dbReference>
<keyword evidence="6" id="KW-0175">Coiled coil</keyword>
<evidence type="ECO:0000313" key="9">
    <source>
        <dbReference type="EMBL" id="GEN31426.1"/>
    </source>
</evidence>
<feature type="domain" description="Rod shape-determining protein MreC beta-barrel core" evidence="8">
    <location>
        <begin position="122"/>
        <end position="275"/>
    </location>
</feature>
<keyword evidence="3 5" id="KW-0133">Cell shape</keyword>
<gene>
    <name evidence="9" type="primary">mreC</name>
    <name evidence="9" type="ORF">CQU01_16640</name>
</gene>
<dbReference type="Gene3D" id="2.40.10.340">
    <property type="entry name" value="Rod shape-determining protein MreC, domain 1"/>
    <property type="match status" value="1"/>
</dbReference>
<dbReference type="Pfam" id="PF04085">
    <property type="entry name" value="MreC"/>
    <property type="match status" value="1"/>
</dbReference>
<keyword evidence="7" id="KW-0812">Transmembrane</keyword>
<protein>
    <recommendedName>
        <fullName evidence="2 5">Cell shape-determining protein MreC</fullName>
    </recommendedName>
    <alternativeName>
        <fullName evidence="4 5">Cell shape protein MreC</fullName>
    </alternativeName>
</protein>
<feature type="transmembrane region" description="Helical" evidence="7">
    <location>
        <begin position="9"/>
        <end position="27"/>
    </location>
</feature>
<keyword evidence="7" id="KW-0472">Membrane</keyword>
<dbReference type="RefSeq" id="WP_146937617.1">
    <property type="nucleotide sequence ID" value="NZ_BJXW01000016.1"/>
</dbReference>
<evidence type="ECO:0000256" key="6">
    <source>
        <dbReference type="SAM" id="Coils"/>
    </source>
</evidence>
<dbReference type="EMBL" id="BJXW01000016">
    <property type="protein sequence ID" value="GEN31426.1"/>
    <property type="molecule type" value="Genomic_DNA"/>
</dbReference>
<dbReference type="InterPro" id="IPR042177">
    <property type="entry name" value="Cell/Rod_1"/>
</dbReference>
<sequence length="295" mass="33408">MHFLRNKRLFIILIGMIILVVLIGYSLSNRENLSKPEKMIHDTVGWFQSVVHKPINYVSNIVSNISDMKNMYEENRLLKEKLGEYKRLIYDVQQLKEENEELRKLVDKSDSIRDYQAIQSTVIARSPERWLEQVTIDKGEKDGVKTNMAVMTPDGMIGKISQVSDRTATVQLLTGFDQFNRISATVSRKGKKSIFGLIEQYDEKTESLIFRIIDESDKDLKKGELVVSSGLGGVFPAGLPIGKVIDVGLDQYGLTKTAYVKPAANMHELNNVIVVDRNLPTLDEEEGTNKKGDKE</sequence>
<dbReference type="InterPro" id="IPR007221">
    <property type="entry name" value="MreC"/>
</dbReference>
<accession>A0A511UXQ8</accession>
<evidence type="ECO:0000256" key="3">
    <source>
        <dbReference type="ARBA" id="ARBA00022960"/>
    </source>
</evidence>
<dbReference type="PANTHER" id="PTHR34138">
    <property type="entry name" value="CELL SHAPE-DETERMINING PROTEIN MREC"/>
    <property type="match status" value="1"/>
</dbReference>
<dbReference type="AlphaFoldDB" id="A0A511UXQ8"/>
<dbReference type="OrthoDB" id="9792313at2"/>
<comment type="similarity">
    <text evidence="1 5">Belongs to the MreC family.</text>
</comment>
<dbReference type="GO" id="GO:0008360">
    <property type="term" value="P:regulation of cell shape"/>
    <property type="evidence" value="ECO:0007669"/>
    <property type="project" value="UniProtKB-KW"/>
</dbReference>
<keyword evidence="7" id="KW-1133">Transmembrane helix</keyword>
<evidence type="ECO:0000256" key="4">
    <source>
        <dbReference type="ARBA" id="ARBA00032089"/>
    </source>
</evidence>
<evidence type="ECO:0000256" key="5">
    <source>
        <dbReference type="PIRNR" id="PIRNR038471"/>
    </source>
</evidence>
<evidence type="ECO:0000256" key="2">
    <source>
        <dbReference type="ARBA" id="ARBA00013855"/>
    </source>
</evidence>
<comment type="caution">
    <text evidence="9">The sequence shown here is derived from an EMBL/GenBank/DDBJ whole genome shotgun (WGS) entry which is preliminary data.</text>
</comment>
<dbReference type="InterPro" id="IPR042175">
    <property type="entry name" value="Cell/Rod_MreC_2"/>
</dbReference>
<comment type="function">
    <text evidence="5">Involved in formation and maintenance of cell shape.</text>
</comment>
<evidence type="ECO:0000313" key="10">
    <source>
        <dbReference type="Proteomes" id="UP000321491"/>
    </source>
</evidence>